<dbReference type="InterPro" id="IPR036047">
    <property type="entry name" value="F-box-like_dom_sf"/>
</dbReference>
<protein>
    <submittedName>
        <fullName evidence="2">Putative F-box domain, leucine-rich repeat domain, L domain-containing protein</fullName>
    </submittedName>
</protein>
<accession>A0A2P6RC29</accession>
<dbReference type="AlphaFoldDB" id="A0A2P6RC29"/>
<dbReference type="InterPro" id="IPR001810">
    <property type="entry name" value="F-box_dom"/>
</dbReference>
<dbReference type="EMBL" id="PDCK01000041">
    <property type="protein sequence ID" value="PRQ43960.1"/>
    <property type="molecule type" value="Genomic_DNA"/>
</dbReference>
<dbReference type="OMA" id="WIHIAAR"/>
<evidence type="ECO:0000313" key="3">
    <source>
        <dbReference type="Proteomes" id="UP000238479"/>
    </source>
</evidence>
<dbReference type="Pfam" id="PF00646">
    <property type="entry name" value="F-box"/>
    <property type="match status" value="1"/>
</dbReference>
<dbReference type="Gramene" id="PRQ43960">
    <property type="protein sequence ID" value="PRQ43960"/>
    <property type="gene ID" value="RchiOBHm_Chr3g0473951"/>
</dbReference>
<sequence length="184" mass="21140">MLSAVGGSEAQVAPRDRKLDRFSGLPDNVAHHILSFLNFRALTRLGGVSKRCREWYLSNPSFDIYDYGRNKQDQLGLLNFIGRFLVHRGNSKMPYVRISWGFCSGISDEIFQLITWIQIAIRCNVEELEFQVMNWHSPETIEFPSCIVLCRSLRSLVLDFHAILKFPTFASFTSLQNLELKHVG</sequence>
<feature type="domain" description="F-box" evidence="1">
    <location>
        <begin position="22"/>
        <end position="54"/>
    </location>
</feature>
<proteinExistence type="predicted"/>
<organism evidence="2 3">
    <name type="scientific">Rosa chinensis</name>
    <name type="common">China rose</name>
    <dbReference type="NCBI Taxonomy" id="74649"/>
    <lineage>
        <taxon>Eukaryota</taxon>
        <taxon>Viridiplantae</taxon>
        <taxon>Streptophyta</taxon>
        <taxon>Embryophyta</taxon>
        <taxon>Tracheophyta</taxon>
        <taxon>Spermatophyta</taxon>
        <taxon>Magnoliopsida</taxon>
        <taxon>eudicotyledons</taxon>
        <taxon>Gunneridae</taxon>
        <taxon>Pentapetalae</taxon>
        <taxon>rosids</taxon>
        <taxon>fabids</taxon>
        <taxon>Rosales</taxon>
        <taxon>Rosaceae</taxon>
        <taxon>Rosoideae</taxon>
        <taxon>Rosoideae incertae sedis</taxon>
        <taxon>Rosa</taxon>
    </lineage>
</organism>
<comment type="caution">
    <text evidence="2">The sequence shown here is derived from an EMBL/GenBank/DDBJ whole genome shotgun (WGS) entry which is preliminary data.</text>
</comment>
<dbReference type="Proteomes" id="UP000238479">
    <property type="component" value="Chromosome 3"/>
</dbReference>
<dbReference type="Gene3D" id="1.20.1280.50">
    <property type="match status" value="1"/>
</dbReference>
<dbReference type="PANTHER" id="PTHR34223:SF51">
    <property type="entry name" value="OS06G0556300 PROTEIN"/>
    <property type="match status" value="1"/>
</dbReference>
<dbReference type="SUPFAM" id="SSF81383">
    <property type="entry name" value="F-box domain"/>
    <property type="match status" value="1"/>
</dbReference>
<gene>
    <name evidence="2" type="ORF">RchiOBHm_Chr3g0473951</name>
</gene>
<reference evidence="2 3" key="1">
    <citation type="journal article" date="2018" name="Nat. Genet.">
        <title>The Rosa genome provides new insights in the design of modern roses.</title>
        <authorList>
            <person name="Bendahmane M."/>
        </authorList>
    </citation>
    <scope>NUCLEOTIDE SEQUENCE [LARGE SCALE GENOMIC DNA]</scope>
    <source>
        <strain evidence="3">cv. Old Blush</strain>
    </source>
</reference>
<evidence type="ECO:0000259" key="1">
    <source>
        <dbReference type="Pfam" id="PF00646"/>
    </source>
</evidence>
<keyword evidence="3" id="KW-1185">Reference proteome</keyword>
<dbReference type="InterPro" id="IPR053197">
    <property type="entry name" value="F-box_SCFL_complex_component"/>
</dbReference>
<evidence type="ECO:0000313" key="2">
    <source>
        <dbReference type="EMBL" id="PRQ43960.1"/>
    </source>
</evidence>
<dbReference type="PANTHER" id="PTHR34223">
    <property type="entry name" value="OS11G0201299 PROTEIN"/>
    <property type="match status" value="1"/>
</dbReference>
<dbReference type="CDD" id="cd09917">
    <property type="entry name" value="F-box_SF"/>
    <property type="match status" value="1"/>
</dbReference>
<name>A0A2P6RC29_ROSCH</name>